<gene>
    <name evidence="9" type="ORF">E5288_WYG012127</name>
</gene>
<comment type="subcellular location">
    <subcellularLocation>
        <location evidence="7">Cell membrane</location>
    </subcellularLocation>
    <subcellularLocation>
        <location evidence="7">Cytoplasm</location>
    </subcellularLocation>
</comment>
<keyword evidence="4 7" id="KW-0879">Wnt signaling pathway</keyword>
<dbReference type="EMBL" id="VBQZ03000019">
    <property type="protein sequence ID" value="MXQ84136.1"/>
    <property type="molecule type" value="Genomic_DNA"/>
</dbReference>
<keyword evidence="6" id="KW-0472">Membrane</keyword>
<dbReference type="Proteomes" id="UP000322234">
    <property type="component" value="Unassembled WGS sequence"/>
</dbReference>
<evidence type="ECO:0000313" key="10">
    <source>
        <dbReference type="Proteomes" id="UP000322234"/>
    </source>
</evidence>
<feature type="region of interest" description="Disordered" evidence="8">
    <location>
        <begin position="441"/>
        <end position="503"/>
    </location>
</feature>
<dbReference type="AlphaFoldDB" id="A0A6B0R6V1"/>
<evidence type="ECO:0000256" key="2">
    <source>
        <dbReference type="ARBA" id="ARBA00022475"/>
    </source>
</evidence>
<comment type="function">
    <text evidence="7">Cell autonomous antagonist of the canonical Wnt signaling pathway.</text>
</comment>
<dbReference type="GO" id="GO:0046872">
    <property type="term" value="F:metal ion binding"/>
    <property type="evidence" value="ECO:0007669"/>
    <property type="project" value="UniProtKB-KW"/>
</dbReference>
<evidence type="ECO:0000256" key="7">
    <source>
        <dbReference type="RuleBase" id="RU367060"/>
    </source>
</evidence>
<reference evidence="9" key="1">
    <citation type="submission" date="2019-10" db="EMBL/GenBank/DDBJ databases">
        <title>The sequence and de novo assembly of the wild yak genome.</title>
        <authorList>
            <person name="Liu Y."/>
        </authorList>
    </citation>
    <scope>NUCLEOTIDE SEQUENCE [LARGE SCALE GENOMIC DNA]</scope>
    <source>
        <strain evidence="9">WY2019</strain>
    </source>
</reference>
<sequence>MPCPLFSRTLASALPGGTGFCSNLRSDLNSDLCADLCTDLHSGLYTGLHADLRSDLYTDLGSDLHADLCADLRSDLRADLCDDLCSDLYTDLHADLGSDLRSDLCADLRPDLRADLHSDLSSDLHADLCSDLYTDLHADLRSDLGSDLCADCCADLCSDLYTDLSSDLRADLHADLYADLRADLRSDLRSDRCADFCSDLYTDLSSDLCADLGSDLYTDLGSDLYTDLHADLRSDLRADLCSDLRSDLGSDLRADRCADLCSDLGSDLHADLRSDLGSGGRLFQGPGGDSIVVSAYMGGRRGAEEAERRGCAEHGARDKQELLGGDLREGPFRDNQCPLEVMLPPEKAEACEGPGQLFCGWGPGEWVKMNLRPPRAPQAVQCDVSVEEDDHQEWTFTLYGFDNSGKATREDMSSLMHTIYEVVDASVHRCSGSSKTLRVKLTVSPEPSSKRKDGPPAAQDREASRCRAEAELSEDPRVADRRLSAHVRRPNADPHPCSERGPYCVDENTERRNHYLDLAGIENYASKFGPGLCT</sequence>
<protein>
    <recommendedName>
        <fullName evidence="7">Protein naked cuticle homolog</fullName>
    </recommendedName>
</protein>
<dbReference type="PANTHER" id="PTHR22611:SF1">
    <property type="entry name" value="PROTEIN NAKED CUTICLE HOMOLOG 2"/>
    <property type="match status" value="1"/>
</dbReference>
<dbReference type="GO" id="GO:0005886">
    <property type="term" value="C:plasma membrane"/>
    <property type="evidence" value="ECO:0007669"/>
    <property type="project" value="UniProtKB-SubCell"/>
</dbReference>
<dbReference type="PANTHER" id="PTHR22611">
    <property type="entry name" value="PROTEIN NAKED CUTICLE"/>
    <property type="match status" value="1"/>
</dbReference>
<keyword evidence="5" id="KW-0479">Metal-binding</keyword>
<evidence type="ECO:0000256" key="6">
    <source>
        <dbReference type="ARBA" id="ARBA00023136"/>
    </source>
</evidence>
<evidence type="ECO:0000256" key="4">
    <source>
        <dbReference type="ARBA" id="ARBA00022687"/>
    </source>
</evidence>
<evidence type="ECO:0000256" key="1">
    <source>
        <dbReference type="ARBA" id="ARBA00007081"/>
    </source>
</evidence>
<proteinExistence type="inferred from homology"/>
<dbReference type="GO" id="GO:0090090">
    <property type="term" value="P:negative regulation of canonical Wnt signaling pathway"/>
    <property type="evidence" value="ECO:0007669"/>
    <property type="project" value="UniProtKB-ARBA"/>
</dbReference>
<keyword evidence="3" id="KW-0963">Cytoplasm</keyword>
<evidence type="ECO:0000256" key="8">
    <source>
        <dbReference type="SAM" id="MobiDB-lite"/>
    </source>
</evidence>
<evidence type="ECO:0000313" key="9">
    <source>
        <dbReference type="EMBL" id="MXQ84136.1"/>
    </source>
</evidence>
<dbReference type="GO" id="GO:0005737">
    <property type="term" value="C:cytoplasm"/>
    <property type="evidence" value="ECO:0007669"/>
    <property type="project" value="UniProtKB-SubCell"/>
</dbReference>
<accession>A0A6B0R6V1</accession>
<comment type="caution">
    <text evidence="9">The sequence shown here is derived from an EMBL/GenBank/DDBJ whole genome shotgun (WGS) entry which is preliminary data.</text>
</comment>
<keyword evidence="10" id="KW-1185">Reference proteome</keyword>
<evidence type="ECO:0000256" key="3">
    <source>
        <dbReference type="ARBA" id="ARBA00022490"/>
    </source>
</evidence>
<feature type="compositionally biased region" description="Basic and acidic residues" evidence="8">
    <location>
        <begin position="448"/>
        <end position="483"/>
    </location>
</feature>
<dbReference type="InterPro" id="IPR040140">
    <property type="entry name" value="Nkd-like"/>
</dbReference>
<evidence type="ECO:0000256" key="5">
    <source>
        <dbReference type="ARBA" id="ARBA00022723"/>
    </source>
</evidence>
<name>A0A6B0R6V1_9CETA</name>
<comment type="similarity">
    <text evidence="1 7">Belongs to the NKD family.</text>
</comment>
<keyword evidence="2 7" id="KW-1003">Cell membrane</keyword>
<organism evidence="9 10">
    <name type="scientific">Bos mutus</name>
    <name type="common">wild yak</name>
    <dbReference type="NCBI Taxonomy" id="72004"/>
    <lineage>
        <taxon>Eukaryota</taxon>
        <taxon>Metazoa</taxon>
        <taxon>Chordata</taxon>
        <taxon>Craniata</taxon>
        <taxon>Vertebrata</taxon>
        <taxon>Euteleostomi</taxon>
        <taxon>Mammalia</taxon>
        <taxon>Eutheria</taxon>
        <taxon>Laurasiatheria</taxon>
        <taxon>Artiodactyla</taxon>
        <taxon>Ruminantia</taxon>
        <taxon>Pecora</taxon>
        <taxon>Bovidae</taxon>
        <taxon>Bovinae</taxon>
        <taxon>Bos</taxon>
    </lineage>
</organism>
<dbReference type="GO" id="GO:0016055">
    <property type="term" value="P:Wnt signaling pathway"/>
    <property type="evidence" value="ECO:0007669"/>
    <property type="project" value="UniProtKB-UniRule"/>
</dbReference>